<evidence type="ECO:0000313" key="2">
    <source>
        <dbReference type="Proteomes" id="UP000054279"/>
    </source>
</evidence>
<name>A0A0C9V3M1_SPHS4</name>
<proteinExistence type="predicted"/>
<evidence type="ECO:0000313" key="1">
    <source>
        <dbReference type="EMBL" id="KIJ41509.1"/>
    </source>
</evidence>
<dbReference type="EMBL" id="KN837136">
    <property type="protein sequence ID" value="KIJ41509.1"/>
    <property type="molecule type" value="Genomic_DNA"/>
</dbReference>
<dbReference type="Proteomes" id="UP000054279">
    <property type="component" value="Unassembled WGS sequence"/>
</dbReference>
<reference evidence="1 2" key="1">
    <citation type="submission" date="2014-06" db="EMBL/GenBank/DDBJ databases">
        <title>Evolutionary Origins and Diversification of the Mycorrhizal Mutualists.</title>
        <authorList>
            <consortium name="DOE Joint Genome Institute"/>
            <consortium name="Mycorrhizal Genomics Consortium"/>
            <person name="Kohler A."/>
            <person name="Kuo A."/>
            <person name="Nagy L.G."/>
            <person name="Floudas D."/>
            <person name="Copeland A."/>
            <person name="Barry K.W."/>
            <person name="Cichocki N."/>
            <person name="Veneault-Fourrey C."/>
            <person name="LaButti K."/>
            <person name="Lindquist E.A."/>
            <person name="Lipzen A."/>
            <person name="Lundell T."/>
            <person name="Morin E."/>
            <person name="Murat C."/>
            <person name="Riley R."/>
            <person name="Ohm R."/>
            <person name="Sun H."/>
            <person name="Tunlid A."/>
            <person name="Henrissat B."/>
            <person name="Grigoriev I.V."/>
            <person name="Hibbett D.S."/>
            <person name="Martin F."/>
        </authorList>
    </citation>
    <scope>NUCLEOTIDE SEQUENCE [LARGE SCALE GENOMIC DNA]</scope>
    <source>
        <strain evidence="1 2">SS14</strain>
    </source>
</reference>
<dbReference type="HOGENOM" id="CLU_203413_0_0_1"/>
<organism evidence="1 2">
    <name type="scientific">Sphaerobolus stellatus (strain SS14)</name>
    <dbReference type="NCBI Taxonomy" id="990650"/>
    <lineage>
        <taxon>Eukaryota</taxon>
        <taxon>Fungi</taxon>
        <taxon>Dikarya</taxon>
        <taxon>Basidiomycota</taxon>
        <taxon>Agaricomycotina</taxon>
        <taxon>Agaricomycetes</taxon>
        <taxon>Phallomycetidae</taxon>
        <taxon>Geastrales</taxon>
        <taxon>Sphaerobolaceae</taxon>
        <taxon>Sphaerobolus</taxon>
    </lineage>
</organism>
<keyword evidence="2" id="KW-1185">Reference proteome</keyword>
<accession>A0A0C9V3M1</accession>
<protein>
    <submittedName>
        <fullName evidence="1">Uncharacterized protein</fullName>
    </submittedName>
</protein>
<dbReference type="AlphaFoldDB" id="A0A0C9V3M1"/>
<gene>
    <name evidence="1" type="ORF">M422DRAFT_31716</name>
</gene>
<sequence length="76" mass="8753">MSLPHCTCIFMEMTLRREFNRPPTGTKHQRVISVPITLSTVSTHPLLEPFEKNLTGATRAQGLRRRRFVASIIELY</sequence>